<organism evidence="6 7">
    <name type="scientific">Candidatus Vogelbacteria bacterium CG10_big_fil_rev_8_21_14_0_10_51_16</name>
    <dbReference type="NCBI Taxonomy" id="1975045"/>
    <lineage>
        <taxon>Bacteria</taxon>
        <taxon>Candidatus Vogeliibacteriota</taxon>
    </lineage>
</organism>
<feature type="transmembrane region" description="Helical" evidence="5">
    <location>
        <begin position="115"/>
        <end position="137"/>
    </location>
</feature>
<gene>
    <name evidence="6" type="ORF">COV10_03305</name>
</gene>
<feature type="transmembrane region" description="Helical" evidence="5">
    <location>
        <begin position="12"/>
        <end position="39"/>
    </location>
</feature>
<evidence type="ECO:0000256" key="1">
    <source>
        <dbReference type="ARBA" id="ARBA00004127"/>
    </source>
</evidence>
<feature type="transmembrane region" description="Helical" evidence="5">
    <location>
        <begin position="45"/>
        <end position="68"/>
    </location>
</feature>
<evidence type="ECO:0000256" key="2">
    <source>
        <dbReference type="ARBA" id="ARBA00022692"/>
    </source>
</evidence>
<evidence type="ECO:0000313" key="6">
    <source>
        <dbReference type="EMBL" id="PIR44694.1"/>
    </source>
</evidence>
<comment type="caution">
    <text evidence="6">The sequence shown here is derived from an EMBL/GenBank/DDBJ whole genome shotgun (WGS) entry which is preliminary data.</text>
</comment>
<evidence type="ECO:0000313" key="7">
    <source>
        <dbReference type="Proteomes" id="UP000228767"/>
    </source>
</evidence>
<proteinExistence type="predicted"/>
<evidence type="ECO:0000256" key="5">
    <source>
        <dbReference type="SAM" id="Phobius"/>
    </source>
</evidence>
<sequence length="170" mass="17572">MNFNSRKEIQASYLRTFVFGVEDSLASTVGLLSGVAAAGSPRETIILTGVVLIFVEAVSMSAGSFLSESSADDYLGDSQTRASRPVREAAIMFGAYVLSGFIPLSPYLFVPGPDAFSHSLALSAVALALLGAASATLSRSSPVKSTLRMLIIGGIAIAVGILVGSFLATY</sequence>
<reference evidence="6 7" key="1">
    <citation type="submission" date="2017-09" db="EMBL/GenBank/DDBJ databases">
        <title>Depth-based differentiation of microbial function through sediment-hosted aquifers and enrichment of novel symbionts in the deep terrestrial subsurface.</title>
        <authorList>
            <person name="Probst A.J."/>
            <person name="Ladd B."/>
            <person name="Jarett J.K."/>
            <person name="Geller-Mcgrath D.E."/>
            <person name="Sieber C.M."/>
            <person name="Emerson J.B."/>
            <person name="Anantharaman K."/>
            <person name="Thomas B.C."/>
            <person name="Malmstrom R."/>
            <person name="Stieglmeier M."/>
            <person name="Klingl A."/>
            <person name="Woyke T."/>
            <person name="Ryan C.M."/>
            <person name="Banfield J.F."/>
        </authorList>
    </citation>
    <scope>NUCLEOTIDE SEQUENCE [LARGE SCALE GENOMIC DNA]</scope>
    <source>
        <strain evidence="6">CG10_big_fil_rev_8_21_14_0_10_51_16</strain>
    </source>
</reference>
<dbReference type="PANTHER" id="PTHR31851">
    <property type="entry name" value="FE(2+)/MN(2+) TRANSPORTER PCL1"/>
    <property type="match status" value="1"/>
</dbReference>
<evidence type="ECO:0008006" key="8">
    <source>
        <dbReference type="Google" id="ProtNLM"/>
    </source>
</evidence>
<evidence type="ECO:0000256" key="4">
    <source>
        <dbReference type="ARBA" id="ARBA00023136"/>
    </source>
</evidence>
<comment type="subcellular location">
    <subcellularLocation>
        <location evidence="1">Endomembrane system</location>
        <topology evidence="1">Multi-pass membrane protein</topology>
    </subcellularLocation>
</comment>
<keyword evidence="3 5" id="KW-1133">Transmembrane helix</keyword>
<dbReference type="Proteomes" id="UP000228767">
    <property type="component" value="Unassembled WGS sequence"/>
</dbReference>
<dbReference type="AlphaFoldDB" id="A0A2H0RF88"/>
<dbReference type="EMBL" id="PCYI01000021">
    <property type="protein sequence ID" value="PIR44694.1"/>
    <property type="molecule type" value="Genomic_DNA"/>
</dbReference>
<keyword evidence="4 5" id="KW-0472">Membrane</keyword>
<keyword evidence="2 5" id="KW-0812">Transmembrane</keyword>
<dbReference type="CDD" id="cd01059">
    <property type="entry name" value="CCC1_like"/>
    <property type="match status" value="1"/>
</dbReference>
<name>A0A2H0RF88_9BACT</name>
<dbReference type="GO" id="GO:0012505">
    <property type="term" value="C:endomembrane system"/>
    <property type="evidence" value="ECO:0007669"/>
    <property type="project" value="UniProtKB-SubCell"/>
</dbReference>
<feature type="transmembrane region" description="Helical" evidence="5">
    <location>
        <begin position="149"/>
        <end position="168"/>
    </location>
</feature>
<feature type="transmembrane region" description="Helical" evidence="5">
    <location>
        <begin position="89"/>
        <end position="109"/>
    </location>
</feature>
<accession>A0A2H0RF88</accession>
<dbReference type="GO" id="GO:0005384">
    <property type="term" value="F:manganese ion transmembrane transporter activity"/>
    <property type="evidence" value="ECO:0007669"/>
    <property type="project" value="InterPro"/>
</dbReference>
<dbReference type="GO" id="GO:0030026">
    <property type="term" value="P:intracellular manganese ion homeostasis"/>
    <property type="evidence" value="ECO:0007669"/>
    <property type="project" value="InterPro"/>
</dbReference>
<dbReference type="InterPro" id="IPR008217">
    <property type="entry name" value="Ccc1_fam"/>
</dbReference>
<evidence type="ECO:0000256" key="3">
    <source>
        <dbReference type="ARBA" id="ARBA00022989"/>
    </source>
</evidence>
<protein>
    <recommendedName>
        <fullName evidence="8">VIT family protein</fullName>
    </recommendedName>
</protein>
<dbReference type="Pfam" id="PF01988">
    <property type="entry name" value="VIT1"/>
    <property type="match status" value="2"/>
</dbReference>